<dbReference type="EMBL" id="JAERWL010000009">
    <property type="protein sequence ID" value="MBM9477168.1"/>
    <property type="molecule type" value="Genomic_DNA"/>
</dbReference>
<evidence type="ECO:0000256" key="3">
    <source>
        <dbReference type="SAM" id="MobiDB-lite"/>
    </source>
</evidence>
<protein>
    <submittedName>
        <fullName evidence="5">GNAT family N-acetyltransferase</fullName>
    </submittedName>
</protein>
<evidence type="ECO:0000313" key="6">
    <source>
        <dbReference type="Proteomes" id="UP000663801"/>
    </source>
</evidence>
<keyword evidence="1" id="KW-0808">Transferase</keyword>
<dbReference type="CDD" id="cd04301">
    <property type="entry name" value="NAT_SF"/>
    <property type="match status" value="1"/>
</dbReference>
<sequence>MFHAAGPGPEVPGPEVTVRRLRRSDDAAVQALVDACGASVLDVLASGEQPRDALLVRLAVPLDADPESKRAWGVERAGRLVGLMEGLMHHPGPGECLIRAFALHPRVRGHGLATSAARFMLAQARHRGITSVEVLYRHTDLAQRSVLRSLGFLLDESPDEDRSDPSPPGFRSARLALR</sequence>
<dbReference type="InterPro" id="IPR016181">
    <property type="entry name" value="Acyl_CoA_acyltransferase"/>
</dbReference>
<dbReference type="Proteomes" id="UP000663801">
    <property type="component" value="Unassembled WGS sequence"/>
</dbReference>
<organism evidence="5 6">
    <name type="scientific">Nakamurella flavida</name>
    <dbReference type="NCBI Taxonomy" id="363630"/>
    <lineage>
        <taxon>Bacteria</taxon>
        <taxon>Bacillati</taxon>
        <taxon>Actinomycetota</taxon>
        <taxon>Actinomycetes</taxon>
        <taxon>Nakamurellales</taxon>
        <taxon>Nakamurellaceae</taxon>
        <taxon>Nakamurella</taxon>
    </lineage>
</organism>
<evidence type="ECO:0000256" key="2">
    <source>
        <dbReference type="ARBA" id="ARBA00023315"/>
    </source>
</evidence>
<dbReference type="PROSITE" id="PS51186">
    <property type="entry name" value="GNAT"/>
    <property type="match status" value="1"/>
</dbReference>
<gene>
    <name evidence="5" type="ORF">JL107_11980</name>
</gene>
<feature type="domain" description="N-acetyltransferase" evidence="4">
    <location>
        <begin position="16"/>
        <end position="178"/>
    </location>
</feature>
<dbReference type="AlphaFoldDB" id="A0A938YM07"/>
<proteinExistence type="predicted"/>
<keyword evidence="2" id="KW-0012">Acyltransferase</keyword>
<feature type="region of interest" description="Disordered" evidence="3">
    <location>
        <begin position="157"/>
        <end position="178"/>
    </location>
</feature>
<dbReference type="Pfam" id="PF00583">
    <property type="entry name" value="Acetyltransf_1"/>
    <property type="match status" value="1"/>
</dbReference>
<dbReference type="RefSeq" id="WP_205257252.1">
    <property type="nucleotide sequence ID" value="NZ_BAAAPV010000001.1"/>
</dbReference>
<dbReference type="PANTHER" id="PTHR43877">
    <property type="entry name" value="AMINOALKYLPHOSPHONATE N-ACETYLTRANSFERASE-RELATED-RELATED"/>
    <property type="match status" value="1"/>
</dbReference>
<evidence type="ECO:0000256" key="1">
    <source>
        <dbReference type="ARBA" id="ARBA00022679"/>
    </source>
</evidence>
<dbReference type="SUPFAM" id="SSF55729">
    <property type="entry name" value="Acyl-CoA N-acyltransferases (Nat)"/>
    <property type="match status" value="1"/>
</dbReference>
<dbReference type="Gene3D" id="3.40.630.30">
    <property type="match status" value="1"/>
</dbReference>
<accession>A0A938YM07</accession>
<comment type="caution">
    <text evidence="5">The sequence shown here is derived from an EMBL/GenBank/DDBJ whole genome shotgun (WGS) entry which is preliminary data.</text>
</comment>
<dbReference type="InterPro" id="IPR000182">
    <property type="entry name" value="GNAT_dom"/>
</dbReference>
<reference evidence="5" key="1">
    <citation type="submission" date="2021-01" db="EMBL/GenBank/DDBJ databases">
        <title>KCTC 19127 draft genome.</title>
        <authorList>
            <person name="An D."/>
        </authorList>
    </citation>
    <scope>NUCLEOTIDE SEQUENCE</scope>
    <source>
        <strain evidence="5">KCTC 19127</strain>
    </source>
</reference>
<dbReference type="GO" id="GO:0016747">
    <property type="term" value="F:acyltransferase activity, transferring groups other than amino-acyl groups"/>
    <property type="evidence" value="ECO:0007669"/>
    <property type="project" value="InterPro"/>
</dbReference>
<name>A0A938YM07_9ACTN</name>
<keyword evidence="6" id="KW-1185">Reference proteome</keyword>
<evidence type="ECO:0000259" key="4">
    <source>
        <dbReference type="PROSITE" id="PS51186"/>
    </source>
</evidence>
<evidence type="ECO:0000313" key="5">
    <source>
        <dbReference type="EMBL" id="MBM9477168.1"/>
    </source>
</evidence>
<dbReference type="InterPro" id="IPR050832">
    <property type="entry name" value="Bact_Acetyltransf"/>
</dbReference>